<feature type="region of interest" description="Disordered" evidence="3">
    <location>
        <begin position="1304"/>
        <end position="1327"/>
    </location>
</feature>
<evidence type="ECO:0000256" key="2">
    <source>
        <dbReference type="ARBA" id="ARBA00022553"/>
    </source>
</evidence>
<dbReference type="NCBIfam" id="TIGR01733">
    <property type="entry name" value="AA-adenyl-dom"/>
    <property type="match status" value="1"/>
</dbReference>
<dbReference type="PANTHER" id="PTHR45527:SF1">
    <property type="entry name" value="FATTY ACID SYNTHASE"/>
    <property type="match status" value="1"/>
</dbReference>
<dbReference type="InterPro" id="IPR045851">
    <property type="entry name" value="AMP-bd_C_sf"/>
</dbReference>
<evidence type="ECO:0000256" key="3">
    <source>
        <dbReference type="SAM" id="MobiDB-lite"/>
    </source>
</evidence>
<dbReference type="InterPro" id="IPR006162">
    <property type="entry name" value="Ppantetheine_attach_site"/>
</dbReference>
<gene>
    <name evidence="6" type="ORF">Atai01_30460</name>
</gene>
<feature type="transmembrane region" description="Helical" evidence="4">
    <location>
        <begin position="860"/>
        <end position="880"/>
    </location>
</feature>
<feature type="domain" description="Carrier" evidence="5">
    <location>
        <begin position="512"/>
        <end position="590"/>
    </location>
</feature>
<feature type="transmembrane region" description="Helical" evidence="4">
    <location>
        <begin position="1133"/>
        <end position="1161"/>
    </location>
</feature>
<feature type="transmembrane region" description="Helical" evidence="4">
    <location>
        <begin position="900"/>
        <end position="927"/>
    </location>
</feature>
<evidence type="ECO:0000256" key="1">
    <source>
        <dbReference type="ARBA" id="ARBA00022450"/>
    </source>
</evidence>
<dbReference type="RefSeq" id="WP_285487233.1">
    <property type="nucleotide sequence ID" value="NZ_BSTI01000006.1"/>
</dbReference>
<dbReference type="CDD" id="cd05930">
    <property type="entry name" value="A_NRPS"/>
    <property type="match status" value="1"/>
</dbReference>
<dbReference type="Gene3D" id="3.40.50.12780">
    <property type="entry name" value="N-terminal domain of ligase-like"/>
    <property type="match status" value="1"/>
</dbReference>
<accession>A0A9W6VGE9</accession>
<dbReference type="SUPFAM" id="SSF56801">
    <property type="entry name" value="Acetyl-CoA synthetase-like"/>
    <property type="match status" value="1"/>
</dbReference>
<dbReference type="InterPro" id="IPR010071">
    <property type="entry name" value="AA_adenyl_dom"/>
</dbReference>
<reference evidence="6" key="1">
    <citation type="submission" date="2023-03" db="EMBL/GenBank/DDBJ databases">
        <title>Amycolatopsis taiwanensis NBRC 103393.</title>
        <authorList>
            <person name="Ichikawa N."/>
            <person name="Sato H."/>
            <person name="Tonouchi N."/>
        </authorList>
    </citation>
    <scope>NUCLEOTIDE SEQUENCE</scope>
    <source>
        <strain evidence="6">NBRC 103393</strain>
    </source>
</reference>
<dbReference type="PROSITE" id="PS00455">
    <property type="entry name" value="AMP_BINDING"/>
    <property type="match status" value="1"/>
</dbReference>
<dbReference type="SUPFAM" id="SSF47336">
    <property type="entry name" value="ACP-like"/>
    <property type="match status" value="1"/>
</dbReference>
<dbReference type="InterPro" id="IPR020845">
    <property type="entry name" value="AMP-binding_CS"/>
</dbReference>
<organism evidence="6 7">
    <name type="scientific">Amycolatopsis taiwanensis</name>
    <dbReference type="NCBI Taxonomy" id="342230"/>
    <lineage>
        <taxon>Bacteria</taxon>
        <taxon>Bacillati</taxon>
        <taxon>Actinomycetota</taxon>
        <taxon>Actinomycetes</taxon>
        <taxon>Pseudonocardiales</taxon>
        <taxon>Pseudonocardiaceae</taxon>
        <taxon>Amycolatopsis</taxon>
    </lineage>
</organism>
<comment type="caution">
    <text evidence="6">The sequence shown here is derived from an EMBL/GenBank/DDBJ whole genome shotgun (WGS) entry which is preliminary data.</text>
</comment>
<protein>
    <submittedName>
        <fullName evidence="6">Amino acid adenylation protein</fullName>
    </submittedName>
</protein>
<dbReference type="Pfam" id="PF00550">
    <property type="entry name" value="PP-binding"/>
    <property type="match status" value="1"/>
</dbReference>
<dbReference type="GO" id="GO:0043041">
    <property type="term" value="P:amino acid activation for nonribosomal peptide biosynthetic process"/>
    <property type="evidence" value="ECO:0007669"/>
    <property type="project" value="TreeGrafter"/>
</dbReference>
<dbReference type="Gene3D" id="3.30.300.30">
    <property type="match status" value="1"/>
</dbReference>
<proteinExistence type="predicted"/>
<feature type="transmembrane region" description="Helical" evidence="4">
    <location>
        <begin position="645"/>
        <end position="665"/>
    </location>
</feature>
<evidence type="ECO:0000313" key="7">
    <source>
        <dbReference type="Proteomes" id="UP001165136"/>
    </source>
</evidence>
<evidence type="ECO:0000259" key="5">
    <source>
        <dbReference type="PROSITE" id="PS50075"/>
    </source>
</evidence>
<dbReference type="PROSITE" id="PS50075">
    <property type="entry name" value="CARRIER"/>
    <property type="match status" value="1"/>
</dbReference>
<keyword evidence="4" id="KW-1133">Transmembrane helix</keyword>
<keyword evidence="7" id="KW-1185">Reference proteome</keyword>
<dbReference type="Proteomes" id="UP001165136">
    <property type="component" value="Unassembled WGS sequence"/>
</dbReference>
<dbReference type="GO" id="GO:0044550">
    <property type="term" value="P:secondary metabolite biosynthetic process"/>
    <property type="evidence" value="ECO:0007669"/>
    <property type="project" value="TreeGrafter"/>
</dbReference>
<dbReference type="GO" id="GO:0031177">
    <property type="term" value="F:phosphopantetheine binding"/>
    <property type="evidence" value="ECO:0007669"/>
    <property type="project" value="TreeGrafter"/>
</dbReference>
<dbReference type="PANTHER" id="PTHR45527">
    <property type="entry name" value="NONRIBOSOMAL PEPTIDE SYNTHETASE"/>
    <property type="match status" value="1"/>
</dbReference>
<keyword evidence="4" id="KW-0472">Membrane</keyword>
<keyword evidence="2" id="KW-0597">Phosphoprotein</keyword>
<sequence>MPVTAGRAWFGTGRPRDLYEYFERAAAAWPNEVAIDVPPASARPRKTVTYAELRRTSERWARAVQTVPGTGSVAAILLRRDSEHLYAAQLGVLRSASTYVCVDPSFPDDQVGHILGDSGARALLTDTEGAERAARIRYAGPIILADGLLAVSTAGLPAPAPDSVAYLAYTSGSTGGPKAVLVPRRGVVNLVEGDLAEFGLGPGDRVAQGSSAAYDSSVEEVWLALASGATVVVLDDDTARLGPDLVPWLRRERVTVMCPPPTLLRTTGCENPREELPGLRLLYVGGEALPDDIAQRWSAGRRMVNGYGPTECTVTCLRQDIVAGRPVAIGRPVPGMRAWVLDENLRPVPPGGQGELCLGGAGVALGYLNRPELTAEKFPLHPGFGRIYRTGDLVHAEPDGTCCFHGRIDAQAKLRGYRIELEAIESCLARCSGVREAACRVQGQTLAAHVVPEHPESPPPVAELRKRLLQTLPGHMVPAVFGITRELPRTVGGKLRRADLPTLTIEQQCGLTARSPMERTIAAAAQTALSLAGEPAVDRDFFTDLGGSSLTAAMVVTMLRADPATAGITVRDLYQARTIAELARLAEGVTRTDPDPDEPACGAPPGNAIGATAVQSLWLALELFAGSVAAYFVFFHLLTWVAGHLGLIPLIFLAPVALTVGWTLLSPLSIVIAVHAKKALIGRYVPTRASVWSGFGVRMWIVRQFMRLIPWRRVAGTEFHCMVLRSLGARIGRRVHLQHGVDLTRGGWDMLEIGDDVSIGQDASIRLVQLERRQLVLGPVTVAAGATLDVRAGVSPHTRVGRNAWLTALSSLPSGQAIPDGQRWDGVPARPAGRAPPPPAAVPGLPPIVHGLLLMLSRDLLQWVLALPSVLASVLIAYRFGLSYRSLLDALTHPLANLPLLLAIGGSGCLTLVITVGLEALACRFLGTISPSVIGRWSGAYVRVWLKARLVSSAGRWLSGGLFWPAWLRIAGMKVGRGCEISTIIDVVPELVRVGPDSFFADGIYLGGPRVHQGAVTLAPVVVGANTFLGNHAVLPAGGQVPGDVLIGISTVAGDPGIRPGTSWFGHPPFELPRREVITVDRSLTHSPPLPRVVARVLWEWLRFALPIVPMLAALGWAFGVQRLARALPAVPLVLLGVPVITLATGCALCLFVLALKWGLLGRVRPGIHPLWSCWCSRWDFLYVAWGFVAAPVLAALEGTLLLAVYLRRTGMKIGKRVVFGEGFAQVVDPDMLDIEDGATVSAMFQAHTFEDRVLKIDGIHVGADATLGSATVPLYGADIGERTEVAPHSVIMKREQLLPGRRYEGAPTRELPRQASQELRQPAAIA</sequence>
<dbReference type="InterPro" id="IPR036736">
    <property type="entry name" value="ACP-like_sf"/>
</dbReference>
<keyword evidence="1" id="KW-0596">Phosphopantetheine</keyword>
<dbReference type="InterPro" id="IPR009081">
    <property type="entry name" value="PP-bd_ACP"/>
</dbReference>
<dbReference type="PROSITE" id="PS00012">
    <property type="entry name" value="PHOSPHOPANTETHEINE"/>
    <property type="match status" value="1"/>
</dbReference>
<feature type="transmembrane region" description="Helical" evidence="4">
    <location>
        <begin position="1181"/>
        <end position="1207"/>
    </location>
</feature>
<dbReference type="EMBL" id="BSTI01000006">
    <property type="protein sequence ID" value="GLY66427.1"/>
    <property type="molecule type" value="Genomic_DNA"/>
</dbReference>
<feature type="transmembrane region" description="Helical" evidence="4">
    <location>
        <begin position="617"/>
        <end position="638"/>
    </location>
</feature>
<dbReference type="Gene3D" id="2.160.10.10">
    <property type="entry name" value="Hexapeptide repeat proteins"/>
    <property type="match status" value="2"/>
</dbReference>
<dbReference type="InterPro" id="IPR011004">
    <property type="entry name" value="Trimer_LpxA-like_sf"/>
</dbReference>
<evidence type="ECO:0000313" key="6">
    <source>
        <dbReference type="EMBL" id="GLY66427.1"/>
    </source>
</evidence>
<name>A0A9W6VGE9_9PSEU</name>
<keyword evidence="4" id="KW-0812">Transmembrane</keyword>
<dbReference type="Pfam" id="PF00501">
    <property type="entry name" value="AMP-binding"/>
    <property type="match status" value="1"/>
</dbReference>
<dbReference type="SUPFAM" id="SSF51161">
    <property type="entry name" value="Trimeric LpxA-like enzymes"/>
    <property type="match status" value="3"/>
</dbReference>
<feature type="transmembrane region" description="Helical" evidence="4">
    <location>
        <begin position="1101"/>
        <end position="1121"/>
    </location>
</feature>
<dbReference type="InterPro" id="IPR025110">
    <property type="entry name" value="AMP-bd_C"/>
</dbReference>
<dbReference type="Pfam" id="PF13193">
    <property type="entry name" value="AMP-binding_C"/>
    <property type="match status" value="1"/>
</dbReference>
<dbReference type="InterPro" id="IPR000873">
    <property type="entry name" value="AMP-dep_synth/lig_dom"/>
</dbReference>
<dbReference type="InterPro" id="IPR042099">
    <property type="entry name" value="ANL_N_sf"/>
</dbReference>
<dbReference type="GO" id="GO:0005737">
    <property type="term" value="C:cytoplasm"/>
    <property type="evidence" value="ECO:0007669"/>
    <property type="project" value="TreeGrafter"/>
</dbReference>
<evidence type="ECO:0000256" key="4">
    <source>
        <dbReference type="SAM" id="Phobius"/>
    </source>
</evidence>
<dbReference type="Gene3D" id="1.10.1200.10">
    <property type="entry name" value="ACP-like"/>
    <property type="match status" value="1"/>
</dbReference>